<protein>
    <submittedName>
        <fullName evidence="3">Secreted protein</fullName>
    </submittedName>
</protein>
<dbReference type="EMBL" id="UYWY01022544">
    <property type="protein sequence ID" value="VDM46272.1"/>
    <property type="molecule type" value="Genomic_DNA"/>
</dbReference>
<evidence type="ECO:0000313" key="3">
    <source>
        <dbReference type="WBParaSite" id="TCNE_0001495101-mRNA-1"/>
    </source>
</evidence>
<reference evidence="1 2" key="2">
    <citation type="submission" date="2018-11" db="EMBL/GenBank/DDBJ databases">
        <authorList>
            <consortium name="Pathogen Informatics"/>
        </authorList>
    </citation>
    <scope>NUCLEOTIDE SEQUENCE [LARGE SCALE GENOMIC DNA]</scope>
</reference>
<organism evidence="2 3">
    <name type="scientific">Toxocara canis</name>
    <name type="common">Canine roundworm</name>
    <dbReference type="NCBI Taxonomy" id="6265"/>
    <lineage>
        <taxon>Eukaryota</taxon>
        <taxon>Metazoa</taxon>
        <taxon>Ecdysozoa</taxon>
        <taxon>Nematoda</taxon>
        <taxon>Chromadorea</taxon>
        <taxon>Rhabditida</taxon>
        <taxon>Spirurina</taxon>
        <taxon>Ascaridomorpha</taxon>
        <taxon>Ascaridoidea</taxon>
        <taxon>Toxocaridae</taxon>
        <taxon>Toxocara</taxon>
    </lineage>
</organism>
<dbReference type="WBParaSite" id="TCNE_0001495101-mRNA-1">
    <property type="protein sequence ID" value="TCNE_0001495101-mRNA-1"/>
    <property type="gene ID" value="TCNE_0001495101"/>
</dbReference>
<name>A0A183V2I1_TOXCA</name>
<dbReference type="AlphaFoldDB" id="A0A183V2I1"/>
<evidence type="ECO:0000313" key="2">
    <source>
        <dbReference type="Proteomes" id="UP000050794"/>
    </source>
</evidence>
<sequence>MLTSSRAETSGTQTAIVQVFGANDTAHHKADRHFERRTHLLVAFARIVVHAHAPLRTPIPNATPVVEMNRFDFVSKMRTKAPLLFR</sequence>
<keyword evidence="2" id="KW-1185">Reference proteome</keyword>
<dbReference type="Proteomes" id="UP000050794">
    <property type="component" value="Unassembled WGS sequence"/>
</dbReference>
<evidence type="ECO:0000313" key="1">
    <source>
        <dbReference type="EMBL" id="VDM46272.1"/>
    </source>
</evidence>
<proteinExistence type="predicted"/>
<reference evidence="3" key="1">
    <citation type="submission" date="2016-06" db="UniProtKB">
        <authorList>
            <consortium name="WormBaseParasite"/>
        </authorList>
    </citation>
    <scope>IDENTIFICATION</scope>
</reference>
<accession>A0A183V2I1</accession>
<gene>
    <name evidence="1" type="ORF">TCNE_LOCUS14951</name>
</gene>